<dbReference type="CDD" id="cd06343">
    <property type="entry name" value="PBP1_ABC_ligand_binding-like"/>
    <property type="match status" value="1"/>
</dbReference>
<proteinExistence type="inferred from homology"/>
<dbReference type="Proteomes" id="UP001596270">
    <property type="component" value="Unassembled WGS sequence"/>
</dbReference>
<feature type="signal peptide" evidence="3">
    <location>
        <begin position="1"/>
        <end position="23"/>
    </location>
</feature>
<keyword evidence="6" id="KW-1185">Reference proteome</keyword>
<dbReference type="InterPro" id="IPR028081">
    <property type="entry name" value="Leu-bd"/>
</dbReference>
<evidence type="ECO:0000313" key="6">
    <source>
        <dbReference type="Proteomes" id="UP001596270"/>
    </source>
</evidence>
<organism evidence="5 6">
    <name type="scientific">Polaromonas aquatica</name>
    <dbReference type="NCBI Taxonomy" id="332657"/>
    <lineage>
        <taxon>Bacteria</taxon>
        <taxon>Pseudomonadati</taxon>
        <taxon>Pseudomonadota</taxon>
        <taxon>Betaproteobacteria</taxon>
        <taxon>Burkholderiales</taxon>
        <taxon>Comamonadaceae</taxon>
        <taxon>Polaromonas</taxon>
    </lineage>
</organism>
<feature type="chain" id="PRO_5045260415" evidence="3">
    <location>
        <begin position="24"/>
        <end position="395"/>
    </location>
</feature>
<protein>
    <submittedName>
        <fullName evidence="5">ABC transporter substrate-binding protein</fullName>
    </submittedName>
</protein>
<gene>
    <name evidence="5" type="ORF">ACFQND_02190</name>
</gene>
<name>A0ABW1TTB6_9BURK</name>
<dbReference type="InterPro" id="IPR028082">
    <property type="entry name" value="Peripla_BP_I"/>
</dbReference>
<evidence type="ECO:0000256" key="2">
    <source>
        <dbReference type="ARBA" id="ARBA00022729"/>
    </source>
</evidence>
<dbReference type="PANTHER" id="PTHR47235:SF1">
    <property type="entry name" value="BLR6548 PROTEIN"/>
    <property type="match status" value="1"/>
</dbReference>
<comment type="caution">
    <text evidence="5">The sequence shown here is derived from an EMBL/GenBank/DDBJ whole genome shotgun (WGS) entry which is preliminary data.</text>
</comment>
<evidence type="ECO:0000259" key="4">
    <source>
        <dbReference type="Pfam" id="PF13458"/>
    </source>
</evidence>
<feature type="domain" description="Leucine-binding protein" evidence="4">
    <location>
        <begin position="30"/>
        <end position="379"/>
    </location>
</feature>
<dbReference type="EMBL" id="JBHSRS010000004">
    <property type="protein sequence ID" value="MFC6280043.1"/>
    <property type="molecule type" value="Genomic_DNA"/>
</dbReference>
<evidence type="ECO:0000256" key="1">
    <source>
        <dbReference type="ARBA" id="ARBA00010062"/>
    </source>
</evidence>
<comment type="similarity">
    <text evidence="1">Belongs to the leucine-binding protein family.</text>
</comment>
<reference evidence="6" key="1">
    <citation type="journal article" date="2019" name="Int. J. Syst. Evol. Microbiol.">
        <title>The Global Catalogue of Microorganisms (GCM) 10K type strain sequencing project: providing services to taxonomists for standard genome sequencing and annotation.</title>
        <authorList>
            <consortium name="The Broad Institute Genomics Platform"/>
            <consortium name="The Broad Institute Genome Sequencing Center for Infectious Disease"/>
            <person name="Wu L."/>
            <person name="Ma J."/>
        </authorList>
    </citation>
    <scope>NUCLEOTIDE SEQUENCE [LARGE SCALE GENOMIC DNA]</scope>
    <source>
        <strain evidence="6">CCUG 39402</strain>
    </source>
</reference>
<dbReference type="PANTHER" id="PTHR47235">
    <property type="entry name" value="BLR6548 PROTEIN"/>
    <property type="match status" value="1"/>
</dbReference>
<dbReference type="Pfam" id="PF13458">
    <property type="entry name" value="Peripla_BP_6"/>
    <property type="match status" value="1"/>
</dbReference>
<evidence type="ECO:0000256" key="3">
    <source>
        <dbReference type="SAM" id="SignalP"/>
    </source>
</evidence>
<dbReference type="RefSeq" id="WP_371438006.1">
    <property type="nucleotide sequence ID" value="NZ_JBHSRS010000004.1"/>
</dbReference>
<sequence>MFRTVSALAVSAAIALAAFSASAQDMHRFAIANDLSGPSSYHGKTYAAGFNTYLKEVNEAGGVGGKKVELLQENAERNVQKEVGFLRKFAQQDNALAAIVVTTDGLFAAKPMSDSFKLPIMGIGVPELATNPSHPWVFNIFASYQDTVFAAIDHIFATDKDPKIAVIYPDSQYGLEALRAAETRMQKYNKPLVAKVVMALRETDATTQVLALKQAGAKYVIVQLAGAHIAAVLRDADKVGLDAMIIATTQGMDREPDLILGQANGANLAKRFLGVGPWAKWNETAIPGVVAMRNAVKKYDNTPDDKLGDVMYSNFVQGYVNAMVLVEALKKAGPNPNGEKIRDAMNQIKDFDTKGITPPLTFTADRHKGTNGVKIYRINVERKVYEPIGGWVTAN</sequence>
<evidence type="ECO:0000313" key="5">
    <source>
        <dbReference type="EMBL" id="MFC6280043.1"/>
    </source>
</evidence>
<keyword evidence="2 3" id="KW-0732">Signal</keyword>
<dbReference type="SUPFAM" id="SSF53822">
    <property type="entry name" value="Periplasmic binding protein-like I"/>
    <property type="match status" value="1"/>
</dbReference>
<dbReference type="Gene3D" id="3.40.50.2300">
    <property type="match status" value="2"/>
</dbReference>
<accession>A0ABW1TTB6</accession>